<accession>A0A7K3TIX8</accession>
<feature type="compositionally biased region" description="Low complexity" evidence="1">
    <location>
        <begin position="246"/>
        <end position="258"/>
    </location>
</feature>
<proteinExistence type="predicted"/>
<feature type="compositionally biased region" description="Gly residues" evidence="1">
    <location>
        <begin position="132"/>
        <end position="150"/>
    </location>
</feature>
<sequence>MRGKKKEMVRVALGAFAGSVVLLGGLTVPAQADSYTGQFVAPAQTAQVWVDVASPSQPGTVNGALDGTALNFKDSFLGYTAVTGADAGNKTLTLSYSVAGVSAHVSVTFVDGNGVLLSEQSADVTLPKTSESGGGDQPGGNEQPGGGNNQPGGNTNPGGNDQPGGNEQPGGNTNPGGGNGGQPGGNEQPGGGQSNNGGNGGTNGNGSGQSNGGNGGGATGSNGGTEQQPGSNGNQNNNGGAGSGNGVQNQNGSGQDTGNNGGTGNAGNSGNDGNTGNGDNAAQQPNDNTNMQNGKIEPKSGGANGTNNAGAQQQFKLGRTGVSVAAVAAVAVALAVTGTVSKVVRTCKSAGDNRTEWGK</sequence>
<dbReference type="AlphaFoldDB" id="A0A7K3TIX8"/>
<feature type="compositionally biased region" description="Low complexity" evidence="1">
    <location>
        <begin position="151"/>
        <end position="172"/>
    </location>
</feature>
<dbReference type="Proteomes" id="UP000469763">
    <property type="component" value="Unassembled WGS sequence"/>
</dbReference>
<feature type="compositionally biased region" description="Gly residues" evidence="1">
    <location>
        <begin position="173"/>
        <end position="223"/>
    </location>
</feature>
<dbReference type="EMBL" id="WHZY01000016">
    <property type="protein sequence ID" value="NEG79068.1"/>
    <property type="molecule type" value="Genomic_DNA"/>
</dbReference>
<organism evidence="2 3">
    <name type="scientific">Bifidobacterium avesanii</name>
    <dbReference type="NCBI Taxonomy" id="1798157"/>
    <lineage>
        <taxon>Bacteria</taxon>
        <taxon>Bacillati</taxon>
        <taxon>Actinomycetota</taxon>
        <taxon>Actinomycetes</taxon>
        <taxon>Bifidobacteriales</taxon>
        <taxon>Bifidobacteriaceae</taxon>
        <taxon>Bifidobacterium</taxon>
    </lineage>
</organism>
<comment type="caution">
    <text evidence="2">The sequence shown here is derived from an EMBL/GenBank/DDBJ whole genome shotgun (WGS) entry which is preliminary data.</text>
</comment>
<dbReference type="RefSeq" id="WP_152350892.1">
    <property type="nucleotide sequence ID" value="NZ_WBSN01000016.1"/>
</dbReference>
<evidence type="ECO:0000313" key="3">
    <source>
        <dbReference type="Proteomes" id="UP000469763"/>
    </source>
</evidence>
<reference evidence="2 3" key="1">
    <citation type="submission" date="2019-10" db="EMBL/GenBank/DDBJ databases">
        <title>Bifidobacterium from non-human primates.</title>
        <authorList>
            <person name="Modesto M."/>
        </authorList>
    </citation>
    <scope>NUCLEOTIDE SEQUENCE [LARGE SCALE GENOMIC DNA]</scope>
    <source>
        <strain evidence="2 3">TREC</strain>
    </source>
</reference>
<feature type="region of interest" description="Disordered" evidence="1">
    <location>
        <begin position="124"/>
        <end position="311"/>
    </location>
</feature>
<name>A0A7K3TIX8_9BIFI</name>
<keyword evidence="3" id="KW-1185">Reference proteome</keyword>
<feature type="compositionally biased region" description="Low complexity" evidence="1">
    <location>
        <begin position="268"/>
        <end position="284"/>
    </location>
</feature>
<gene>
    <name evidence="2" type="ORF">GFD22_08835</name>
</gene>
<dbReference type="OrthoDB" id="10020263at2"/>
<protein>
    <submittedName>
        <fullName evidence="2">Uncharacterized protein</fullName>
    </submittedName>
</protein>
<feature type="compositionally biased region" description="Low complexity" evidence="1">
    <location>
        <begin position="224"/>
        <end position="238"/>
    </location>
</feature>
<evidence type="ECO:0000256" key="1">
    <source>
        <dbReference type="SAM" id="MobiDB-lite"/>
    </source>
</evidence>
<evidence type="ECO:0000313" key="2">
    <source>
        <dbReference type="EMBL" id="NEG79068.1"/>
    </source>
</evidence>